<evidence type="ECO:0000256" key="3">
    <source>
        <dbReference type="ARBA" id="ARBA00022722"/>
    </source>
</evidence>
<evidence type="ECO:0000256" key="1">
    <source>
        <dbReference type="ARBA" id="ARBA00010875"/>
    </source>
</evidence>
<evidence type="ECO:0000256" key="2">
    <source>
        <dbReference type="ARBA" id="ARBA00022517"/>
    </source>
</evidence>
<organism evidence="10 11">
    <name type="scientific">Pseudidiomarina aestuarii</name>
    <dbReference type="NCBI Taxonomy" id="624146"/>
    <lineage>
        <taxon>Bacteria</taxon>
        <taxon>Pseudomonadati</taxon>
        <taxon>Pseudomonadota</taxon>
        <taxon>Gammaproteobacteria</taxon>
        <taxon>Alteromonadales</taxon>
        <taxon>Idiomarinaceae</taxon>
        <taxon>Pseudidiomarina</taxon>
    </lineage>
</organism>
<dbReference type="NCBIfam" id="TIGR00043">
    <property type="entry name" value="rRNA maturation RNase YbeY"/>
    <property type="match status" value="1"/>
</dbReference>
<keyword evidence="6 8" id="KW-0378">Hydrolase</keyword>
<dbReference type="Proteomes" id="UP000242087">
    <property type="component" value="Unassembled WGS sequence"/>
</dbReference>
<dbReference type="EC" id="3.1.-.-" evidence="8"/>
<comment type="caution">
    <text evidence="10">The sequence shown here is derived from an EMBL/GenBank/DDBJ whole genome shotgun (WGS) entry which is preliminary data.</text>
</comment>
<feature type="binding site" evidence="8">
    <location>
        <position position="122"/>
    </location>
    <ligand>
        <name>Zn(2+)</name>
        <dbReference type="ChEBI" id="CHEBI:29105"/>
        <note>catalytic</note>
    </ligand>
</feature>
<evidence type="ECO:0000313" key="11">
    <source>
        <dbReference type="Proteomes" id="UP000242087"/>
    </source>
</evidence>
<dbReference type="GO" id="GO:0005737">
    <property type="term" value="C:cytoplasm"/>
    <property type="evidence" value="ECO:0007669"/>
    <property type="project" value="UniProtKB-SubCell"/>
</dbReference>
<dbReference type="InterPro" id="IPR002036">
    <property type="entry name" value="YbeY"/>
</dbReference>
<comment type="function">
    <text evidence="8">Single strand-specific metallo-endoribonuclease involved in late-stage 70S ribosome quality control and in maturation of the 3' terminus of the 16S rRNA.</text>
</comment>
<dbReference type="GO" id="GO:0004222">
    <property type="term" value="F:metalloendopeptidase activity"/>
    <property type="evidence" value="ECO:0007669"/>
    <property type="project" value="InterPro"/>
</dbReference>
<evidence type="ECO:0000256" key="7">
    <source>
        <dbReference type="ARBA" id="ARBA00022833"/>
    </source>
</evidence>
<evidence type="ECO:0000256" key="5">
    <source>
        <dbReference type="ARBA" id="ARBA00022759"/>
    </source>
</evidence>
<keyword evidence="8" id="KW-0963">Cytoplasm</keyword>
<dbReference type="InterPro" id="IPR020549">
    <property type="entry name" value="YbeY_CS"/>
</dbReference>
<dbReference type="HAMAP" id="MF_00009">
    <property type="entry name" value="Endoribonucl_YbeY"/>
    <property type="match status" value="1"/>
</dbReference>
<evidence type="ECO:0000313" key="10">
    <source>
        <dbReference type="EMBL" id="PTB89914.1"/>
    </source>
</evidence>
<dbReference type="AlphaFoldDB" id="A0A2T4D7X4"/>
<dbReference type="GO" id="GO:0004521">
    <property type="term" value="F:RNA endonuclease activity"/>
    <property type="evidence" value="ECO:0007669"/>
    <property type="project" value="UniProtKB-UniRule"/>
</dbReference>
<keyword evidence="7 8" id="KW-0862">Zinc</keyword>
<comment type="similarity">
    <text evidence="1 8">Belongs to the endoribonuclease YbeY family.</text>
</comment>
<keyword evidence="4 8" id="KW-0479">Metal-binding</keyword>
<dbReference type="SUPFAM" id="SSF55486">
    <property type="entry name" value="Metalloproteases ('zincins'), catalytic domain"/>
    <property type="match status" value="1"/>
</dbReference>
<feature type="binding site" evidence="8">
    <location>
        <position position="112"/>
    </location>
    <ligand>
        <name>Zn(2+)</name>
        <dbReference type="ChEBI" id="CHEBI:29105"/>
        <note>catalytic</note>
    </ligand>
</feature>
<reference evidence="10 11" key="1">
    <citation type="submission" date="2018-03" db="EMBL/GenBank/DDBJ databases">
        <title>Cross-interface Injection: A General Nanoliter Liquid Handling Method Applied to Single Cells Genome Amplification Automated Nanoliter Liquid Handling Applied to Single Cell Multiple Displacement Amplification.</title>
        <authorList>
            <person name="Yun J."/>
            <person name="Xu P."/>
            <person name="Xu J."/>
            <person name="Dai X."/>
            <person name="Wang Y."/>
            <person name="Zheng X."/>
            <person name="Cao C."/>
            <person name="Yi Q."/>
            <person name="Zhu Y."/>
            <person name="Wang L."/>
            <person name="Dong Z."/>
            <person name="Huang Y."/>
            <person name="Huang L."/>
            <person name="Du W."/>
        </authorList>
    </citation>
    <scope>NUCLEOTIDE SEQUENCE [LARGE SCALE GENOMIC DNA]</scope>
    <source>
        <strain evidence="10 11">A12-4</strain>
    </source>
</reference>
<dbReference type="Pfam" id="PF02130">
    <property type="entry name" value="YbeY"/>
    <property type="match status" value="1"/>
</dbReference>
<sequence>MIELDLQCASEAKLPKFDEFERWVTAAYRAAEQDSPAELTIRVVDAAEAQELNQTYRQRDYATNVLSFPFEAPVEMPVQLLGDLVICAPVVEQEAREQNKDPVSHWAHMVVHGTLHLLGYDHINDADADMMEALETTILATLGFADPYIDRTDEMNRV</sequence>
<dbReference type="EMBL" id="PYVF01000008">
    <property type="protein sequence ID" value="PTB89914.1"/>
    <property type="molecule type" value="Genomic_DNA"/>
</dbReference>
<dbReference type="PANTHER" id="PTHR46986:SF1">
    <property type="entry name" value="ENDORIBONUCLEASE YBEY, CHLOROPLASTIC"/>
    <property type="match status" value="1"/>
</dbReference>
<accession>A0A2T4D7X4</accession>
<protein>
    <recommendedName>
        <fullName evidence="8">Endoribonuclease YbeY</fullName>
        <ecNumber evidence="8">3.1.-.-</ecNumber>
    </recommendedName>
</protein>
<evidence type="ECO:0000256" key="6">
    <source>
        <dbReference type="ARBA" id="ARBA00022801"/>
    </source>
</evidence>
<evidence type="ECO:0000313" key="9">
    <source>
        <dbReference type="EMBL" id="PTB89898.1"/>
    </source>
</evidence>
<dbReference type="GO" id="GO:0006364">
    <property type="term" value="P:rRNA processing"/>
    <property type="evidence" value="ECO:0007669"/>
    <property type="project" value="UniProtKB-UniRule"/>
</dbReference>
<keyword evidence="3 8" id="KW-0540">Nuclease</keyword>
<comment type="cofactor">
    <cofactor evidence="8">
        <name>Zn(2+)</name>
        <dbReference type="ChEBI" id="CHEBI:29105"/>
    </cofactor>
    <text evidence="8">Binds 1 zinc ion.</text>
</comment>
<gene>
    <name evidence="8" type="primary">ybeY</name>
    <name evidence="9" type="ORF">C9927_01050</name>
    <name evidence="10" type="ORF">C9927_01185</name>
</gene>
<dbReference type="InterPro" id="IPR023091">
    <property type="entry name" value="MetalPrtase_cat_dom_sf_prd"/>
</dbReference>
<dbReference type="GO" id="GO:0008270">
    <property type="term" value="F:zinc ion binding"/>
    <property type="evidence" value="ECO:0007669"/>
    <property type="project" value="UniProtKB-UniRule"/>
</dbReference>
<keyword evidence="2 8" id="KW-0690">Ribosome biogenesis</keyword>
<evidence type="ECO:0000256" key="4">
    <source>
        <dbReference type="ARBA" id="ARBA00022723"/>
    </source>
</evidence>
<proteinExistence type="inferred from homology"/>
<dbReference type="PANTHER" id="PTHR46986">
    <property type="entry name" value="ENDORIBONUCLEASE YBEY, CHLOROPLASTIC"/>
    <property type="match status" value="1"/>
</dbReference>
<keyword evidence="5 8" id="KW-0255">Endonuclease</keyword>
<feature type="binding site" evidence="8">
    <location>
        <position position="116"/>
    </location>
    <ligand>
        <name>Zn(2+)</name>
        <dbReference type="ChEBI" id="CHEBI:29105"/>
        <note>catalytic</note>
    </ligand>
</feature>
<evidence type="ECO:0000256" key="8">
    <source>
        <dbReference type="HAMAP-Rule" id="MF_00009"/>
    </source>
</evidence>
<comment type="subcellular location">
    <subcellularLocation>
        <location evidence="8">Cytoplasm</location>
    </subcellularLocation>
</comment>
<dbReference type="EMBL" id="PYVF01000008">
    <property type="protein sequence ID" value="PTB89898.1"/>
    <property type="molecule type" value="Genomic_DNA"/>
</dbReference>
<name>A0A2T4D7X4_9GAMM</name>
<dbReference type="Gene3D" id="3.40.390.30">
    <property type="entry name" value="Metalloproteases ('zincins'), catalytic domain"/>
    <property type="match status" value="1"/>
</dbReference>
<keyword evidence="8" id="KW-0698">rRNA processing</keyword>
<dbReference type="PROSITE" id="PS01306">
    <property type="entry name" value="UPF0054"/>
    <property type="match status" value="1"/>
</dbReference>